<name>A0A0D2GPQ2_9BACT</name>
<dbReference type="Proteomes" id="UP000032214">
    <property type="component" value="Unassembled WGS sequence"/>
</dbReference>
<dbReference type="AlphaFoldDB" id="A0A0D2GPQ2"/>
<sequence>MKMALIMDCNGKEILNMKKAGFDGVWHELFGMWLNKEEPVHSNPIINDFIMELEICANGLGLDVADYLKTKDDTLLFADIFEEGIRRYRNERGGVLPDFFEVPLSNFVKEIRDYAYSLPE</sequence>
<keyword evidence="2" id="KW-1185">Reference proteome</keyword>
<comment type="caution">
    <text evidence="1">The sequence shown here is derived from an EMBL/GenBank/DDBJ whole genome shotgun (WGS) entry which is preliminary data.</text>
</comment>
<reference evidence="1 2" key="1">
    <citation type="journal article" date="2013" name="Proc. Natl. Acad. Sci. U.S.A.">
        <title>Candidate phylum TM6 genome recovered from a hospital sink biofilm provides genomic insights into this uncultivated phylum.</title>
        <authorList>
            <person name="McLean J.S."/>
            <person name="Lombardo M.J."/>
            <person name="Badger J.H."/>
            <person name="Edlund A."/>
            <person name="Novotny M."/>
            <person name="Yee-Greenbaum J."/>
            <person name="Vyahhi N."/>
            <person name="Hall A.P."/>
            <person name="Yang Y."/>
            <person name="Dupont C.L."/>
            <person name="Ziegler M.G."/>
            <person name="Chitsaz H."/>
            <person name="Allen A.E."/>
            <person name="Yooseph S."/>
            <person name="Tesler G."/>
            <person name="Pevzner P.A."/>
            <person name="Friedman R.M."/>
            <person name="Nealson K.H."/>
            <person name="Venter J.C."/>
            <person name="Lasken R.S."/>
        </authorList>
    </citation>
    <scope>NUCLEOTIDE SEQUENCE [LARGE SCALE GENOMIC DNA]</scope>
    <source>
        <strain evidence="1 2">TM6SC1</strain>
    </source>
</reference>
<evidence type="ECO:0000313" key="2">
    <source>
        <dbReference type="Proteomes" id="UP000032214"/>
    </source>
</evidence>
<evidence type="ECO:0000313" key="1">
    <source>
        <dbReference type="EMBL" id="KIX85364.1"/>
    </source>
</evidence>
<proteinExistence type="predicted"/>
<dbReference type="EMBL" id="ARQD01000001">
    <property type="protein sequence ID" value="KIX85364.1"/>
    <property type="molecule type" value="Genomic_DNA"/>
</dbReference>
<gene>
    <name evidence="1" type="ORF">J120_00025</name>
</gene>
<organism evidence="1 2">
    <name type="scientific">candidate division TM6 bacterium JCVI TM6SC1</name>
    <dbReference type="NCBI Taxonomy" id="1306947"/>
    <lineage>
        <taxon>Bacteria</taxon>
        <taxon>Candidatus Babelota</taxon>
        <taxon>Vermiphilus</taxon>
    </lineage>
</organism>
<protein>
    <submittedName>
        <fullName evidence="1">Uncharacterized protein</fullName>
    </submittedName>
</protein>
<dbReference type="STRING" id="1306947.J120_00025"/>
<accession>A0A0D2GPQ2</accession>